<evidence type="ECO:0000313" key="3">
    <source>
        <dbReference type="Proteomes" id="UP000008493"/>
    </source>
</evidence>
<keyword evidence="1" id="KW-0732">Signal</keyword>
<keyword evidence="3" id="KW-1185">Reference proteome</keyword>
<dbReference type="STRING" id="597362.K5XDR2"/>
<dbReference type="GeneID" id="18826649"/>
<evidence type="ECO:0000313" key="2">
    <source>
        <dbReference type="EMBL" id="EKM81307.1"/>
    </source>
</evidence>
<sequence>MWWRRWHFFWSGRLPVGADFFGNAVGIAQAGGNTIDVPHTNYGPNSSIAPTIGSRPSSITPKALKHNGFEICSSSPRPYLVLGDFESTMLLCLSSERYTALYFSPLVMVSRLLKCTWNAYFERRITALPYLRLCQYIVPMTSSTMSRTLICKDDKKYLLDSAPSPIVKGYLVSQSSWKSTEENRMIDDEDGLAGSYYSAQARTLQSVIEKIAEFRLATKYQDGQPTAISDNDISAVKTYKLANSYDRYFEYASCLSTQGIVKEVSTYVKLREKILGTAGVSAPECESAAPTPAVPFANQSHL</sequence>
<dbReference type="InParanoid" id="K5XDR2"/>
<evidence type="ECO:0000256" key="1">
    <source>
        <dbReference type="SAM" id="SignalP"/>
    </source>
</evidence>
<dbReference type="HOGENOM" id="CLU_921237_0_0_1"/>
<dbReference type="OrthoDB" id="542917at2759"/>
<dbReference type="RefSeq" id="XP_007328752.1">
    <property type="nucleotide sequence ID" value="XM_007328690.1"/>
</dbReference>
<dbReference type="KEGG" id="abp:AGABI1DRAFT127316"/>
<dbReference type="EMBL" id="JH971388">
    <property type="protein sequence ID" value="EKM81307.1"/>
    <property type="molecule type" value="Genomic_DNA"/>
</dbReference>
<accession>K5XDR2</accession>
<proteinExistence type="predicted"/>
<gene>
    <name evidence="2" type="ORF">AGABI1DRAFT_127316</name>
</gene>
<feature type="chain" id="PRO_5003886400" evidence="1">
    <location>
        <begin position="19"/>
        <end position="302"/>
    </location>
</feature>
<name>K5XDR2_AGABU</name>
<organism evidence="2 3">
    <name type="scientific">Agaricus bisporus var. burnettii (strain JB137-S8 / ATCC MYA-4627 / FGSC 10392)</name>
    <name type="common">White button mushroom</name>
    <dbReference type="NCBI Taxonomy" id="597362"/>
    <lineage>
        <taxon>Eukaryota</taxon>
        <taxon>Fungi</taxon>
        <taxon>Dikarya</taxon>
        <taxon>Basidiomycota</taxon>
        <taxon>Agaricomycotina</taxon>
        <taxon>Agaricomycetes</taxon>
        <taxon>Agaricomycetidae</taxon>
        <taxon>Agaricales</taxon>
        <taxon>Agaricineae</taxon>
        <taxon>Agaricaceae</taxon>
        <taxon>Agaricus</taxon>
    </lineage>
</organism>
<protein>
    <submittedName>
        <fullName evidence="2">Uncharacterized protein</fullName>
    </submittedName>
</protein>
<feature type="signal peptide" evidence="1">
    <location>
        <begin position="1"/>
        <end position="18"/>
    </location>
</feature>
<dbReference type="AlphaFoldDB" id="K5XDR2"/>
<dbReference type="Gene3D" id="1.25.40.980">
    <property type="match status" value="2"/>
</dbReference>
<dbReference type="eggNOG" id="KOG0307">
    <property type="taxonomic scope" value="Eukaryota"/>
</dbReference>
<dbReference type="Proteomes" id="UP000008493">
    <property type="component" value="Unassembled WGS sequence"/>
</dbReference>
<reference evidence="3" key="1">
    <citation type="journal article" date="2012" name="Proc. Natl. Acad. Sci. U.S.A.">
        <title>Genome sequence of the button mushroom Agaricus bisporus reveals mechanisms governing adaptation to a humic-rich ecological niche.</title>
        <authorList>
            <person name="Morin E."/>
            <person name="Kohler A."/>
            <person name="Baker A.R."/>
            <person name="Foulongne-Oriol M."/>
            <person name="Lombard V."/>
            <person name="Nagy L.G."/>
            <person name="Ohm R.A."/>
            <person name="Patyshakuliyeva A."/>
            <person name="Brun A."/>
            <person name="Aerts A.L."/>
            <person name="Bailey A.M."/>
            <person name="Billette C."/>
            <person name="Coutinho P.M."/>
            <person name="Deakin G."/>
            <person name="Doddapaneni H."/>
            <person name="Floudas D."/>
            <person name="Grimwood J."/>
            <person name="Hilden K."/>
            <person name="Kuees U."/>
            <person name="LaButti K.M."/>
            <person name="Lapidus A."/>
            <person name="Lindquist E.A."/>
            <person name="Lucas S.M."/>
            <person name="Murat C."/>
            <person name="Riley R.W."/>
            <person name="Salamov A.A."/>
            <person name="Schmutz J."/>
            <person name="Subramanian V."/>
            <person name="Woesten H.A.B."/>
            <person name="Xu J."/>
            <person name="Eastwood D.C."/>
            <person name="Foster G.D."/>
            <person name="Sonnenberg A.S."/>
            <person name="Cullen D."/>
            <person name="de Vries R.P."/>
            <person name="Lundell T."/>
            <person name="Hibbett D.S."/>
            <person name="Henrissat B."/>
            <person name="Burton K.S."/>
            <person name="Kerrigan R.W."/>
            <person name="Challen M.P."/>
            <person name="Grigoriev I.V."/>
            <person name="Martin F."/>
        </authorList>
    </citation>
    <scope>NUCLEOTIDE SEQUENCE [LARGE SCALE GENOMIC DNA]</scope>
    <source>
        <strain evidence="3">JB137-S8 / ATCC MYA-4627 / FGSC 10392</strain>
    </source>
</reference>